<dbReference type="EMBL" id="JBHLWH010000027">
    <property type="protein sequence ID" value="MFC0248743.1"/>
    <property type="molecule type" value="Genomic_DNA"/>
</dbReference>
<keyword evidence="2" id="KW-1185">Reference proteome</keyword>
<name>A0ABV6F5E7_9MICC</name>
<proteinExistence type="predicted"/>
<reference evidence="1 2" key="1">
    <citation type="submission" date="2024-09" db="EMBL/GenBank/DDBJ databases">
        <authorList>
            <person name="Sun Q."/>
            <person name="Mori K."/>
        </authorList>
    </citation>
    <scope>NUCLEOTIDE SEQUENCE [LARGE SCALE GENOMIC DNA]</scope>
    <source>
        <strain evidence="1 2">CCM 7609</strain>
    </source>
</reference>
<dbReference type="RefSeq" id="WP_378041333.1">
    <property type="nucleotide sequence ID" value="NZ_JBHLWH010000027.1"/>
</dbReference>
<evidence type="ECO:0000313" key="1">
    <source>
        <dbReference type="EMBL" id="MFC0248743.1"/>
    </source>
</evidence>
<evidence type="ECO:0000313" key="2">
    <source>
        <dbReference type="Proteomes" id="UP001589766"/>
    </source>
</evidence>
<sequence>MTEPNYEKPMKEIPLAPAALQACADCPWKKSNLDTMDARRDDTVFDRHHATDFWRDLAQNGATCRCHLTTPGYYPHDETDEAEGFKRPHKFKGEAHRQCAGQLAIVRNELRKLDQYATHAEYLEANPAGLTEPIAEHFRGILEDPGSAPIPFRWPAQKVDDVVLDPAEFVDLGSNEWKRGRHWAADMLNILQLTDPSLAACDCRFCSQHEQIHPAEQVTLAGGSVVLIDKGIAGVVAAFNDAGILTSASCEALAPAMYEFDRAGFHTLRDGPSGKVNYSRPLLEGGAFVRFSSRTKAGKLAAMVLGKFYGVDQAGTVAQVTFPLEDAENVCLIVRTAAKKSAA</sequence>
<accession>A0ABV6F5E7</accession>
<comment type="caution">
    <text evidence="1">The sequence shown here is derived from an EMBL/GenBank/DDBJ whole genome shotgun (WGS) entry which is preliminary data.</text>
</comment>
<organism evidence="1 2">
    <name type="scientific">Citricoccus parietis</name>
    <dbReference type="NCBI Taxonomy" id="592307"/>
    <lineage>
        <taxon>Bacteria</taxon>
        <taxon>Bacillati</taxon>
        <taxon>Actinomycetota</taxon>
        <taxon>Actinomycetes</taxon>
        <taxon>Micrococcales</taxon>
        <taxon>Micrococcaceae</taxon>
        <taxon>Citricoccus</taxon>
    </lineage>
</organism>
<dbReference type="Proteomes" id="UP001589766">
    <property type="component" value="Unassembled WGS sequence"/>
</dbReference>
<gene>
    <name evidence="1" type="ORF">ACFFIO_09540</name>
</gene>
<protein>
    <submittedName>
        <fullName evidence="1">Uncharacterized protein</fullName>
    </submittedName>
</protein>